<dbReference type="Gene3D" id="3.30.950.10">
    <property type="entry name" value="Methyltransferase, Cobalt-precorrin-4 Transmethylase, Domain 2"/>
    <property type="match status" value="1"/>
</dbReference>
<dbReference type="InterPro" id="IPR000878">
    <property type="entry name" value="4pyrrol_Mease"/>
</dbReference>
<keyword evidence="2 7" id="KW-0489">Methyltransferase</keyword>
<evidence type="ECO:0000256" key="1">
    <source>
        <dbReference type="ARBA" id="ARBA00012162"/>
    </source>
</evidence>
<dbReference type="InterPro" id="IPR014776">
    <property type="entry name" value="4pyrrole_Mease_sub2"/>
</dbReference>
<dbReference type="RefSeq" id="WP_343871771.1">
    <property type="nucleotide sequence ID" value="NZ_BAAAIX010000001.1"/>
</dbReference>
<dbReference type="EMBL" id="JBHUFZ010000001">
    <property type="protein sequence ID" value="MFD1888577.1"/>
    <property type="molecule type" value="Genomic_DNA"/>
</dbReference>
<keyword evidence="5" id="KW-0627">Porphyrin biosynthesis</keyword>
<evidence type="ECO:0000256" key="5">
    <source>
        <dbReference type="ARBA" id="ARBA00023244"/>
    </source>
</evidence>
<comment type="caution">
    <text evidence="7">The sequence shown here is derived from an EMBL/GenBank/DDBJ whole genome shotgun (WGS) entry which is preliminary data.</text>
</comment>
<dbReference type="NCBIfam" id="NF004790">
    <property type="entry name" value="PRK06136.1"/>
    <property type="match status" value="1"/>
</dbReference>
<evidence type="ECO:0000313" key="7">
    <source>
        <dbReference type="EMBL" id="MFD1888577.1"/>
    </source>
</evidence>
<accession>A0ABW4RQH5</accession>
<feature type="domain" description="Tetrapyrrole methylase" evidence="6">
    <location>
        <begin position="13"/>
        <end position="225"/>
    </location>
</feature>
<protein>
    <recommendedName>
        <fullName evidence="1">uroporphyrinogen-III C-methyltransferase</fullName>
        <ecNumber evidence="1">2.1.1.107</ecNumber>
    </recommendedName>
</protein>
<evidence type="ECO:0000256" key="2">
    <source>
        <dbReference type="ARBA" id="ARBA00022603"/>
    </source>
</evidence>
<evidence type="ECO:0000256" key="3">
    <source>
        <dbReference type="ARBA" id="ARBA00022679"/>
    </source>
</evidence>
<dbReference type="InterPro" id="IPR014777">
    <property type="entry name" value="4pyrrole_Mease_sub1"/>
</dbReference>
<sequence>MSSSTLAPLVPGTVTLVGGGPGDPGLLTVAGMVALQQADVVLVDHLAPQESLEHCRPDCEVIGVGKHPHGEFVAQERINELLVEHARRGRRVVRLKGGDNFVFGRGGEEWQHCTEAGVAVRLVPGVTSSVAAPALAGIPVTHRGLVQGFTVVSGHVAPGDPRSDLDWSALATTGTTLVVLMGVTHLPQIIDALLAAGLDAGTPAAVVARAGHPEMRTVRGTVADIVARAQGIRPPAVTVIGEVAGLDFS</sequence>
<dbReference type="EC" id="2.1.1.107" evidence="1"/>
<organism evidence="7 8">
    <name type="scientific">Luteococcus peritonei</name>
    <dbReference type="NCBI Taxonomy" id="88874"/>
    <lineage>
        <taxon>Bacteria</taxon>
        <taxon>Bacillati</taxon>
        <taxon>Actinomycetota</taxon>
        <taxon>Actinomycetes</taxon>
        <taxon>Propionibacteriales</taxon>
        <taxon>Propionibacteriaceae</taxon>
        <taxon>Luteococcus</taxon>
    </lineage>
</organism>
<name>A0ABW4RQH5_9ACTN</name>
<dbReference type="GO" id="GO:0032259">
    <property type="term" value="P:methylation"/>
    <property type="evidence" value="ECO:0007669"/>
    <property type="project" value="UniProtKB-KW"/>
</dbReference>
<dbReference type="Proteomes" id="UP001597326">
    <property type="component" value="Unassembled WGS sequence"/>
</dbReference>
<dbReference type="SUPFAM" id="SSF53790">
    <property type="entry name" value="Tetrapyrrole methylase"/>
    <property type="match status" value="1"/>
</dbReference>
<dbReference type="InterPro" id="IPR006366">
    <property type="entry name" value="CobA/CysG_C"/>
</dbReference>
<keyword evidence="4" id="KW-0949">S-adenosyl-L-methionine</keyword>
<reference evidence="8" key="1">
    <citation type="journal article" date="2019" name="Int. J. Syst. Evol. Microbiol.">
        <title>The Global Catalogue of Microorganisms (GCM) 10K type strain sequencing project: providing services to taxonomists for standard genome sequencing and annotation.</title>
        <authorList>
            <consortium name="The Broad Institute Genomics Platform"/>
            <consortium name="The Broad Institute Genome Sequencing Center for Infectious Disease"/>
            <person name="Wu L."/>
            <person name="Ma J."/>
        </authorList>
    </citation>
    <scope>NUCLEOTIDE SEQUENCE [LARGE SCALE GENOMIC DNA]</scope>
    <source>
        <strain evidence="8">CAIM 431</strain>
    </source>
</reference>
<dbReference type="PANTHER" id="PTHR45790:SF3">
    <property type="entry name" value="S-ADENOSYL-L-METHIONINE-DEPENDENT UROPORPHYRINOGEN III METHYLTRANSFERASE, CHLOROPLASTIC"/>
    <property type="match status" value="1"/>
</dbReference>
<evidence type="ECO:0000259" key="6">
    <source>
        <dbReference type="Pfam" id="PF00590"/>
    </source>
</evidence>
<evidence type="ECO:0000256" key="4">
    <source>
        <dbReference type="ARBA" id="ARBA00022691"/>
    </source>
</evidence>
<proteinExistence type="predicted"/>
<dbReference type="Gene3D" id="3.40.1010.10">
    <property type="entry name" value="Cobalt-precorrin-4 Transmethylase, Domain 1"/>
    <property type="match status" value="1"/>
</dbReference>
<keyword evidence="3 7" id="KW-0808">Transferase</keyword>
<evidence type="ECO:0000313" key="8">
    <source>
        <dbReference type="Proteomes" id="UP001597326"/>
    </source>
</evidence>
<keyword evidence="8" id="KW-1185">Reference proteome</keyword>
<dbReference type="NCBIfam" id="TIGR01469">
    <property type="entry name" value="cobA_cysG_Cterm"/>
    <property type="match status" value="1"/>
</dbReference>
<gene>
    <name evidence="7" type="primary">cobA</name>
    <name evidence="7" type="ORF">ACFSCS_00040</name>
</gene>
<dbReference type="PANTHER" id="PTHR45790">
    <property type="entry name" value="SIROHEME SYNTHASE-RELATED"/>
    <property type="match status" value="1"/>
</dbReference>
<dbReference type="Pfam" id="PF00590">
    <property type="entry name" value="TP_methylase"/>
    <property type="match status" value="1"/>
</dbReference>
<dbReference type="InterPro" id="IPR035996">
    <property type="entry name" value="4pyrrol_Methylase_sf"/>
</dbReference>
<dbReference type="GO" id="GO:0004851">
    <property type="term" value="F:uroporphyrin-III C-methyltransferase activity"/>
    <property type="evidence" value="ECO:0007669"/>
    <property type="project" value="UniProtKB-EC"/>
</dbReference>
<dbReference type="CDD" id="cd11642">
    <property type="entry name" value="SUMT"/>
    <property type="match status" value="1"/>
</dbReference>
<dbReference type="InterPro" id="IPR050161">
    <property type="entry name" value="Siro_Cobalamin_biosynth"/>
</dbReference>